<comment type="caution">
    <text evidence="1">The sequence shown here is derived from an EMBL/GenBank/DDBJ whole genome shotgun (WGS) entry which is preliminary data.</text>
</comment>
<dbReference type="EMBL" id="JANJQO010000558">
    <property type="protein sequence ID" value="KAJ2976646.1"/>
    <property type="molecule type" value="Genomic_DNA"/>
</dbReference>
<accession>A0ACC1NDS3</accession>
<organism evidence="1 2">
    <name type="scientific">Zarea fungicola</name>
    <dbReference type="NCBI Taxonomy" id="93591"/>
    <lineage>
        <taxon>Eukaryota</taxon>
        <taxon>Fungi</taxon>
        <taxon>Dikarya</taxon>
        <taxon>Ascomycota</taxon>
        <taxon>Pezizomycotina</taxon>
        <taxon>Sordariomycetes</taxon>
        <taxon>Hypocreomycetidae</taxon>
        <taxon>Hypocreales</taxon>
        <taxon>Cordycipitaceae</taxon>
        <taxon>Zarea</taxon>
    </lineage>
</organism>
<name>A0ACC1NDS3_9HYPO</name>
<proteinExistence type="predicted"/>
<evidence type="ECO:0000313" key="2">
    <source>
        <dbReference type="Proteomes" id="UP001143910"/>
    </source>
</evidence>
<reference evidence="1" key="1">
    <citation type="submission" date="2022-08" db="EMBL/GenBank/DDBJ databases">
        <title>Genome Sequence of Lecanicillium fungicola.</title>
        <authorList>
            <person name="Buettner E."/>
        </authorList>
    </citation>
    <scope>NUCLEOTIDE SEQUENCE</scope>
    <source>
        <strain evidence="1">Babe33</strain>
    </source>
</reference>
<sequence length="374" mass="42219">MGLYEKLKRASFSLNDKTNLLQNGYIISEMPLWTKLHQRHGYPAMGLSRGQFLEILYEALPHSQETVRTGCRVVDLQITANGVTAVLQDGRTEEASIVIGSDGVWSKTKEALQQLNTELDTEMFSTRINFQGLYGKAPAMSGVKPGTFYETRSNGIATQVVGSEGTMLFSLIQTVDTSTPVPRKYTLEDREAMASRFAEVQVAPGVRFKDVWRIAERETATMVNQEEGYAANWHHGRLVIVGDAAHKMTSISGLGLNTGLHSAAVLVNQLHDIHRLNKDPPAFLIEDAFATYYNIRQSETYSAFRLGQSLTRNVTWSSWADWIWDRFIMPWLNQDYIICDRISPLVSRGQLLSYVPFQELKGVVPWQSQSKERY</sequence>
<evidence type="ECO:0000313" key="1">
    <source>
        <dbReference type="EMBL" id="KAJ2976646.1"/>
    </source>
</evidence>
<keyword evidence="2" id="KW-1185">Reference proteome</keyword>
<gene>
    <name evidence="1" type="ORF">NQ176_g4830</name>
</gene>
<dbReference type="Proteomes" id="UP001143910">
    <property type="component" value="Unassembled WGS sequence"/>
</dbReference>
<protein>
    <submittedName>
        <fullName evidence="1">Uncharacterized protein</fullName>
    </submittedName>
</protein>